<evidence type="ECO:0000256" key="2">
    <source>
        <dbReference type="SAM" id="MobiDB-lite"/>
    </source>
</evidence>
<gene>
    <name evidence="3" type="ORF">Tci_033982</name>
</gene>
<dbReference type="EMBL" id="BKCJ010004600">
    <property type="protein sequence ID" value="GEU62004.1"/>
    <property type="molecule type" value="Genomic_DNA"/>
</dbReference>
<feature type="region of interest" description="Disordered" evidence="2">
    <location>
        <begin position="184"/>
        <end position="213"/>
    </location>
</feature>
<feature type="coiled-coil region" evidence="1">
    <location>
        <begin position="933"/>
        <end position="982"/>
    </location>
</feature>
<comment type="caution">
    <text evidence="3">The sequence shown here is derived from an EMBL/GenBank/DDBJ whole genome shotgun (WGS) entry which is preliminary data.</text>
</comment>
<sequence>MISGLLAIGYNKLPIMPRYLVQRQTLNMISGLLAIGYNKLPIMPRYLVQRQTLNMISGLLAIGYNKLPIMPRYLVLSTDSHSLSFVIINGDSPIPTIVVDGVVQPVSHKSVDQKLVRRNELKAHGTLLMALPDKHQLKVNSHKDAKTLMEAIEKRLGGNTETEKIDVDDLEEMDLKWQMAMLTMRARRSPKDSRRSSATEPQKRTAPVENSTSNALVSQCDVIGSYDWSYQAEEDPTNYALMAITSSSSFSNNETNEKHGLGYFSLESDSESLSPSSPSDRLQPSGRYHVVPPPITGTFMPPKPDLVFHTTPIDVKTGHSAFTSVPSFVQSSEQVKTPRHSVQPVKVPILDATLQSTSLKSNSSSKRRNRKTCFVCRMLTQSKPVHITTVRPISAAMPKIIVTRPRHAHSIDTKSKSPIRSHITRSPSPKISHSPPRVTAAQASVVRVAKGKKGKWVAILNKSKASEGFNQIIDFLNGSYIQLQALVDRKKVVLTEIVIRDILRLDDADGVDYLTNEEIFAGLARMGYEKPSIKLTFYKAFFLSQLKFLIHTILQSMSAKRTSWNEFSSATASAVICLSTGSIYSITCSTHSTTITTSRYSIHIPSTIPPPLPQSPAPAQPHGTDFPTSLLQEALDACAALTRRVEHLEHDKVAQDLEITKLKTRVKKLERANKVKTLKLKRLRKVRTSQRIKSSNDIAMEDASNHIRMIAELDRDEGIALMDDEGAEKKTEDAHVADDEQVKGRQVDIYQIGMEHAVKVLSMQEDEPKVQEAVKVVTTAKMITKVVAVVSESISAANANIDVVPAATITAVPVRVVAAFTRRRKGVVIRDPKKESIAKIPDETKSKDKGKGIMVEKPKPIKKKQQVKMDEAYARKLHEDLNQDIDWDVAIDHVKQKAKEDSYVQRLDYFKGMYYDDIHLIFEAKFNLNIEFLLKSKEQIEEEENRAIESINKTPAQKAAKRKKLNEEVKDVEEIKQHLEIVPDEDDDVYTEATPLARKVPAVDYQIIQLNNKPRYKIITADETHHLAMFGRPDGQDQVWKSQRSVHGQAKLILLLERRHPLSRFTLDQMLNAVRLQVEEQSEMYLELIRVKDPKSKDLSLIFKGSSTMPFSRFFFSVALIASSSSKSSSTKVDVLEGRGVSPLSGFGSYPRFFFSVALIASSLSKSSSTKVDVLKGRGVSSNVTLSDALTFLVCLLRMM</sequence>
<organism evidence="3">
    <name type="scientific">Tanacetum cinerariifolium</name>
    <name type="common">Dalmatian daisy</name>
    <name type="synonym">Chrysanthemum cinerariifolium</name>
    <dbReference type="NCBI Taxonomy" id="118510"/>
    <lineage>
        <taxon>Eukaryota</taxon>
        <taxon>Viridiplantae</taxon>
        <taxon>Streptophyta</taxon>
        <taxon>Embryophyta</taxon>
        <taxon>Tracheophyta</taxon>
        <taxon>Spermatophyta</taxon>
        <taxon>Magnoliopsida</taxon>
        <taxon>eudicotyledons</taxon>
        <taxon>Gunneridae</taxon>
        <taxon>Pentapetalae</taxon>
        <taxon>asterids</taxon>
        <taxon>campanulids</taxon>
        <taxon>Asterales</taxon>
        <taxon>Asteraceae</taxon>
        <taxon>Asteroideae</taxon>
        <taxon>Anthemideae</taxon>
        <taxon>Anthemidinae</taxon>
        <taxon>Tanacetum</taxon>
    </lineage>
</organism>
<proteinExistence type="predicted"/>
<name>A0A6L2LNX8_TANCI</name>
<keyword evidence="1" id="KW-0175">Coiled coil</keyword>
<evidence type="ECO:0000313" key="3">
    <source>
        <dbReference type="EMBL" id="GEU62004.1"/>
    </source>
</evidence>
<evidence type="ECO:0000256" key="1">
    <source>
        <dbReference type="SAM" id="Coils"/>
    </source>
</evidence>
<feature type="region of interest" description="Disordered" evidence="2">
    <location>
        <begin position="266"/>
        <end position="286"/>
    </location>
</feature>
<accession>A0A6L2LNX8</accession>
<dbReference type="AlphaFoldDB" id="A0A6L2LNX8"/>
<feature type="coiled-coil region" evidence="1">
    <location>
        <begin position="631"/>
        <end position="686"/>
    </location>
</feature>
<feature type="region of interest" description="Disordered" evidence="2">
    <location>
        <begin position="406"/>
        <end position="437"/>
    </location>
</feature>
<reference evidence="3" key="1">
    <citation type="journal article" date="2019" name="Sci. Rep.">
        <title>Draft genome of Tanacetum cinerariifolium, the natural source of mosquito coil.</title>
        <authorList>
            <person name="Yamashiro T."/>
            <person name="Shiraishi A."/>
            <person name="Satake H."/>
            <person name="Nakayama K."/>
        </authorList>
    </citation>
    <scope>NUCLEOTIDE SEQUENCE</scope>
</reference>
<feature type="compositionally biased region" description="Low complexity" evidence="2">
    <location>
        <begin position="266"/>
        <end position="280"/>
    </location>
</feature>
<protein>
    <submittedName>
        <fullName evidence="3">Uncharacterized protein</fullName>
    </submittedName>
</protein>
<feature type="compositionally biased region" description="Basic and acidic residues" evidence="2">
    <location>
        <begin position="189"/>
        <end position="203"/>
    </location>
</feature>